<proteinExistence type="predicted"/>
<keyword evidence="2" id="KW-1185">Reference proteome</keyword>
<comment type="caution">
    <text evidence="1">The sequence shown here is derived from an EMBL/GenBank/DDBJ whole genome shotgun (WGS) entry which is preliminary data.</text>
</comment>
<dbReference type="Proteomes" id="UP001177021">
    <property type="component" value="Unassembled WGS sequence"/>
</dbReference>
<evidence type="ECO:0000313" key="2">
    <source>
        <dbReference type="Proteomes" id="UP001177021"/>
    </source>
</evidence>
<name>A0ACB0M7Q2_TRIPR</name>
<accession>A0ACB0M7Q2</accession>
<reference evidence="1" key="1">
    <citation type="submission" date="2023-10" db="EMBL/GenBank/DDBJ databases">
        <authorList>
            <person name="Rodriguez Cubillos JULIANA M."/>
            <person name="De Vega J."/>
        </authorList>
    </citation>
    <scope>NUCLEOTIDE SEQUENCE</scope>
</reference>
<gene>
    <name evidence="1" type="ORF">MILVUS5_LOCUS39333</name>
</gene>
<protein>
    <submittedName>
        <fullName evidence="1">Uncharacterized protein</fullName>
    </submittedName>
</protein>
<dbReference type="EMBL" id="CASHSV030000823">
    <property type="protein sequence ID" value="CAJ2676640.1"/>
    <property type="molecule type" value="Genomic_DNA"/>
</dbReference>
<sequence>MSVGPKYAFLSHFIVSFQLFHFPAPLSEVTARSLSHGESSTLYQQSPQNRIRCNKAPRATAITFIRTRFCD</sequence>
<organism evidence="1 2">
    <name type="scientific">Trifolium pratense</name>
    <name type="common">Red clover</name>
    <dbReference type="NCBI Taxonomy" id="57577"/>
    <lineage>
        <taxon>Eukaryota</taxon>
        <taxon>Viridiplantae</taxon>
        <taxon>Streptophyta</taxon>
        <taxon>Embryophyta</taxon>
        <taxon>Tracheophyta</taxon>
        <taxon>Spermatophyta</taxon>
        <taxon>Magnoliopsida</taxon>
        <taxon>eudicotyledons</taxon>
        <taxon>Gunneridae</taxon>
        <taxon>Pentapetalae</taxon>
        <taxon>rosids</taxon>
        <taxon>fabids</taxon>
        <taxon>Fabales</taxon>
        <taxon>Fabaceae</taxon>
        <taxon>Papilionoideae</taxon>
        <taxon>50 kb inversion clade</taxon>
        <taxon>NPAAA clade</taxon>
        <taxon>Hologalegina</taxon>
        <taxon>IRL clade</taxon>
        <taxon>Trifolieae</taxon>
        <taxon>Trifolium</taxon>
    </lineage>
</organism>
<evidence type="ECO:0000313" key="1">
    <source>
        <dbReference type="EMBL" id="CAJ2676640.1"/>
    </source>
</evidence>